<evidence type="ECO:0000313" key="2">
    <source>
        <dbReference type="EMBL" id="KDP31740.1"/>
    </source>
</evidence>
<gene>
    <name evidence="2" type="ORF">JCGZ_14897</name>
</gene>
<evidence type="ECO:0000313" key="3">
    <source>
        <dbReference type="Proteomes" id="UP000027138"/>
    </source>
</evidence>
<feature type="compositionally biased region" description="Polar residues" evidence="1">
    <location>
        <begin position="1"/>
        <end position="12"/>
    </location>
</feature>
<dbReference type="EMBL" id="KK914596">
    <property type="protein sequence ID" value="KDP31740.1"/>
    <property type="molecule type" value="Genomic_DNA"/>
</dbReference>
<accession>A0A067KHM6</accession>
<dbReference type="AlphaFoldDB" id="A0A067KHM6"/>
<feature type="region of interest" description="Disordered" evidence="1">
    <location>
        <begin position="1"/>
        <end position="29"/>
    </location>
</feature>
<proteinExistence type="predicted"/>
<protein>
    <submittedName>
        <fullName evidence="2">Uncharacterized protein</fullName>
    </submittedName>
</protein>
<dbReference type="Proteomes" id="UP000027138">
    <property type="component" value="Unassembled WGS sequence"/>
</dbReference>
<dbReference type="OrthoDB" id="1732171at2759"/>
<name>A0A067KHM6_JATCU</name>
<evidence type="ECO:0000256" key="1">
    <source>
        <dbReference type="SAM" id="MobiDB-lite"/>
    </source>
</evidence>
<reference evidence="2 3" key="1">
    <citation type="journal article" date="2014" name="PLoS ONE">
        <title>Global Analysis of Gene Expression Profiles in Physic Nut (Jatropha curcas L.) Seedlings Exposed to Salt Stress.</title>
        <authorList>
            <person name="Zhang L."/>
            <person name="Zhang C."/>
            <person name="Wu P."/>
            <person name="Chen Y."/>
            <person name="Li M."/>
            <person name="Jiang H."/>
            <person name="Wu G."/>
        </authorList>
    </citation>
    <scope>NUCLEOTIDE SEQUENCE [LARGE SCALE GENOMIC DNA]</scope>
    <source>
        <strain evidence="3">cv. GZQX0401</strain>
        <tissue evidence="2">Young leaves</tissue>
    </source>
</reference>
<sequence length="140" mass="15407">MSQISYPTTVHGSASGGSMTGRRVSGKSRRGKIIFSSRGSWNHSPIFDWNDTDPPSINQGAQGNMENNMGDSLVLPKRGLQEVMQRDMGKPCSYIQVQITQEHHDETFNKCCEELEGIPRLLMSLVACEVGVLQLHGCAN</sequence>
<keyword evidence="3" id="KW-1185">Reference proteome</keyword>
<organism evidence="2 3">
    <name type="scientific">Jatropha curcas</name>
    <name type="common">Barbados nut</name>
    <dbReference type="NCBI Taxonomy" id="180498"/>
    <lineage>
        <taxon>Eukaryota</taxon>
        <taxon>Viridiplantae</taxon>
        <taxon>Streptophyta</taxon>
        <taxon>Embryophyta</taxon>
        <taxon>Tracheophyta</taxon>
        <taxon>Spermatophyta</taxon>
        <taxon>Magnoliopsida</taxon>
        <taxon>eudicotyledons</taxon>
        <taxon>Gunneridae</taxon>
        <taxon>Pentapetalae</taxon>
        <taxon>rosids</taxon>
        <taxon>fabids</taxon>
        <taxon>Malpighiales</taxon>
        <taxon>Euphorbiaceae</taxon>
        <taxon>Crotonoideae</taxon>
        <taxon>Jatropheae</taxon>
        <taxon>Jatropha</taxon>
    </lineage>
</organism>